<comment type="caution">
    <text evidence="1">The sequence shown here is derived from an EMBL/GenBank/DDBJ whole genome shotgun (WGS) entry which is preliminary data.</text>
</comment>
<dbReference type="EMBL" id="JAGUCO010000001">
    <property type="protein sequence ID" value="MBS2096790.1"/>
    <property type="molecule type" value="Genomic_DNA"/>
</dbReference>
<gene>
    <name evidence="1" type="ORF">KEM10_00785</name>
</gene>
<evidence type="ECO:0000313" key="2">
    <source>
        <dbReference type="Proteomes" id="UP000708576"/>
    </source>
</evidence>
<reference evidence="1 2" key="1">
    <citation type="journal article" date="2015" name="Int. J. Syst. Evol. Microbiol.">
        <title>Carboxylicivirga linearis sp. nov., isolated from a sea cucumber culture pond.</title>
        <authorList>
            <person name="Wang F.Q."/>
            <person name="Zhou Y.X."/>
            <person name="Lin X.Z."/>
            <person name="Chen G.J."/>
            <person name="Du Z.J."/>
        </authorList>
    </citation>
    <scope>NUCLEOTIDE SEQUENCE [LARGE SCALE GENOMIC DNA]</scope>
    <source>
        <strain evidence="1 2">FB218</strain>
    </source>
</reference>
<sequence length="214" mass="24278">MDKRQNQHFKMYKVVLEWVKTILEKFSAIPGFADTLAEYENLLTEISKQNEATELKSTSQTQSKKEARELLVKLTLDLISILKLHASFNNDVVLLNDVDFTVTQLKQVTEQTTIARAQKVIGHAQETLARGEVYNLSDEKLAEIQSALDVFASKQTNVRSAIVERKGAGEQLEALMDQADDLLKGKLDLIMEMIGITHPEFLNQYKSLRIIVDR</sequence>
<evidence type="ECO:0000313" key="1">
    <source>
        <dbReference type="EMBL" id="MBS2096790.1"/>
    </source>
</evidence>
<organism evidence="1 2">
    <name type="scientific">Carboxylicivirga linearis</name>
    <dbReference type="NCBI Taxonomy" id="1628157"/>
    <lineage>
        <taxon>Bacteria</taxon>
        <taxon>Pseudomonadati</taxon>
        <taxon>Bacteroidota</taxon>
        <taxon>Bacteroidia</taxon>
        <taxon>Marinilabiliales</taxon>
        <taxon>Marinilabiliaceae</taxon>
        <taxon>Carboxylicivirga</taxon>
    </lineage>
</organism>
<dbReference type="Proteomes" id="UP000708576">
    <property type="component" value="Unassembled WGS sequence"/>
</dbReference>
<accession>A0ABS5JPG5</accession>
<name>A0ABS5JPG5_9BACT</name>
<proteinExistence type="predicted"/>
<keyword evidence="2" id="KW-1185">Reference proteome</keyword>
<dbReference type="RefSeq" id="WP_212212220.1">
    <property type="nucleotide sequence ID" value="NZ_JAGUCO010000001.1"/>
</dbReference>
<protein>
    <submittedName>
        <fullName evidence="1">Uncharacterized protein</fullName>
    </submittedName>
</protein>